<organism evidence="3 4">
    <name type="scientific">Sanghuangporus baumii</name>
    <name type="common">Phellinus baumii</name>
    <dbReference type="NCBI Taxonomy" id="108892"/>
    <lineage>
        <taxon>Eukaryota</taxon>
        <taxon>Fungi</taxon>
        <taxon>Dikarya</taxon>
        <taxon>Basidiomycota</taxon>
        <taxon>Agaricomycotina</taxon>
        <taxon>Agaricomycetes</taxon>
        <taxon>Hymenochaetales</taxon>
        <taxon>Hymenochaetaceae</taxon>
        <taxon>Sanghuangporus</taxon>
    </lineage>
</organism>
<feature type="compositionally biased region" description="Pro residues" evidence="1">
    <location>
        <begin position="1039"/>
        <end position="1049"/>
    </location>
</feature>
<reference evidence="3" key="1">
    <citation type="submission" date="2016-06" db="EMBL/GenBank/DDBJ databases">
        <title>Draft Genome sequence of the fungus Inonotus baumii.</title>
        <authorList>
            <person name="Zhu H."/>
            <person name="Lin W."/>
        </authorList>
    </citation>
    <scope>NUCLEOTIDE SEQUENCE</scope>
    <source>
        <strain evidence="3">821</strain>
    </source>
</reference>
<keyword evidence="4" id="KW-1185">Reference proteome</keyword>
<feature type="compositionally biased region" description="Polar residues" evidence="1">
    <location>
        <begin position="1022"/>
        <end position="1033"/>
    </location>
</feature>
<gene>
    <name evidence="3" type="ORF">A7U60_g8040</name>
</gene>
<dbReference type="Proteomes" id="UP000757232">
    <property type="component" value="Unassembled WGS sequence"/>
</dbReference>
<dbReference type="Pfam" id="PF12825">
    <property type="entry name" value="DUF3818"/>
    <property type="match status" value="1"/>
</dbReference>
<dbReference type="SMART" id="SM00312">
    <property type="entry name" value="PX"/>
    <property type="match status" value="1"/>
</dbReference>
<feature type="domain" description="PX" evidence="2">
    <location>
        <begin position="260"/>
        <end position="432"/>
    </location>
</feature>
<dbReference type="SUPFAM" id="SSF64268">
    <property type="entry name" value="PX domain"/>
    <property type="match status" value="1"/>
</dbReference>
<feature type="compositionally biased region" description="Pro residues" evidence="1">
    <location>
        <begin position="954"/>
        <end position="963"/>
    </location>
</feature>
<dbReference type="PANTHER" id="PTHR47185">
    <property type="entry name" value="PX DOMAIN-CONTAINING PROTEIN YPR097W"/>
    <property type="match status" value="1"/>
</dbReference>
<dbReference type="AlphaFoldDB" id="A0A9Q5HRU6"/>
<feature type="compositionally biased region" description="Polar residues" evidence="1">
    <location>
        <begin position="970"/>
        <end position="983"/>
    </location>
</feature>
<feature type="region of interest" description="Disordered" evidence="1">
    <location>
        <begin position="329"/>
        <end position="351"/>
    </location>
</feature>
<dbReference type="InterPro" id="IPR024554">
    <property type="entry name" value="LEC1-like_C"/>
</dbReference>
<dbReference type="EMBL" id="LNZH02000213">
    <property type="protein sequence ID" value="OCB84820.1"/>
    <property type="molecule type" value="Genomic_DNA"/>
</dbReference>
<dbReference type="GO" id="GO:0035091">
    <property type="term" value="F:phosphatidylinositol binding"/>
    <property type="evidence" value="ECO:0007669"/>
    <property type="project" value="InterPro"/>
</dbReference>
<evidence type="ECO:0000313" key="3">
    <source>
        <dbReference type="EMBL" id="OCB84820.1"/>
    </source>
</evidence>
<dbReference type="InterPro" id="IPR036871">
    <property type="entry name" value="PX_dom_sf"/>
</dbReference>
<dbReference type="InterPro" id="IPR024555">
    <property type="entry name" value="PX-associated"/>
</dbReference>
<sequence>MIYAPIVKYRNTSAVSGIATIVFNYPPRLSGRPGCKLVLIPALMSTVADTDSFTDSSSSSSHFPMPTRTLPPAPLDIDAAAQVHANGDAHVVSSPTEDDDYKDDLDQKATELTPLRAHYLKKSLISSQIHRELDGISTGSPIPNVSTLSYLGPPFNLPPKEAPPLDLPFLKYIFRQFILTFPFLSTAPKDFFPEKLQPFIASVLSRNFTTVDFLKEDSDKIEEETRRKILSKVEKQFSLMFGSATKLVEREEIVRLTQADLNRLETLAKKRRARQSKREDVFEVNIVCIRAVVDKGRMRSKVHEVGVFSFYAQRYGDFRSLAEELRKRYPDEEVPSPPAKDKSTVSAAASAPATVAASPTASMMPGSFNRQLNDSQESVLSFNAQQAVQNIRLAREKNRLTLRAYLHTLLNNSVLGSSPVLLHFLTSDPTTLSRDELDDACRREDSDRKRDEGRIRFAHEITARVEGLRNAIKSVKGDIMQKDGLSHVFAIIRATENVRNLPQEFQAAFEWGRISLASILFQRFVAADDASESFATLKRLHGLMPYLILRGILKISNPVAMVRGVLDLFLAQPFGGRSLLQRMFASSFQESVKALEEDIEAVKDKIEDDVMCEKIRQFVYAPREIQNIYKSDASTEGVNLLTVVLRSGEAPYLTRPQLYRVMRAHRAHAEYMRQRSELADSDDDDGPQDDDAWLYEDLMILAKLYSHLRDKEEIIDLIFESTTSNFFKDIITIFYSPLAQVYKAASIGDSLSDLQTFIDDLIRTVEAVEEASQDNPNLVVQTFIDLVGRHEQSFYSFVHKVHSKGEGLFDSLMKWIQLFISVFRDGFGEKISLEFLLPYSGPERVALMKEVDEVAVYHYKLKLAHEEKLRRRFGRAQGQSEADAEDEFAQQLVDGVVHDLSFGELVRGDVEEMGAAMSDVDNSSDDSDDSDDFDEEDETSSEETTTESESTPEDAPPVPPPKPISRSSTYDHSPQSESYSHQLVQPRPDTLSPHHSHHSSYPQDQRGRVSEQGSPVRKVRSRSSIGSLKSMFSRSGPNPDAPPVPPLPSYLPQSLQPKPLPPSPLSAGTPGQPARRRTPPLRVRKRKGAMVLQPPELTEIPKLLPLFIEIMKPQLRPMSL</sequence>
<comment type="caution">
    <text evidence="3">The sequence shown here is derived from an EMBL/GenBank/DDBJ whole genome shotgun (WGS) entry which is preliminary data.</text>
</comment>
<evidence type="ECO:0000256" key="1">
    <source>
        <dbReference type="SAM" id="MobiDB-lite"/>
    </source>
</evidence>
<dbReference type="InterPro" id="IPR001683">
    <property type="entry name" value="PX_dom"/>
</dbReference>
<dbReference type="Gene3D" id="3.30.1520.10">
    <property type="entry name" value="Phox-like domain"/>
    <property type="match status" value="1"/>
</dbReference>
<dbReference type="OrthoDB" id="2117459at2759"/>
<dbReference type="PROSITE" id="PS50195">
    <property type="entry name" value="PX"/>
    <property type="match status" value="1"/>
</dbReference>
<dbReference type="InterPro" id="IPR047168">
    <property type="entry name" value="LEC1-like"/>
</dbReference>
<dbReference type="Pfam" id="PF00787">
    <property type="entry name" value="PX"/>
    <property type="match status" value="1"/>
</dbReference>
<evidence type="ECO:0000313" key="4">
    <source>
        <dbReference type="Proteomes" id="UP000757232"/>
    </source>
</evidence>
<name>A0A9Q5HRU6_SANBA</name>
<dbReference type="PANTHER" id="PTHR47185:SF1">
    <property type="entry name" value="PX DOMAIN-CONTAINING PROTEIN YPR097W"/>
    <property type="match status" value="1"/>
</dbReference>
<dbReference type="Pfam" id="PF12828">
    <property type="entry name" value="PXB"/>
    <property type="match status" value="1"/>
</dbReference>
<protein>
    <recommendedName>
        <fullName evidence="2">PX domain-containing protein</fullName>
    </recommendedName>
</protein>
<evidence type="ECO:0000259" key="2">
    <source>
        <dbReference type="PROSITE" id="PS50195"/>
    </source>
</evidence>
<feature type="region of interest" description="Disordered" evidence="1">
    <location>
        <begin position="915"/>
        <end position="1090"/>
    </location>
</feature>
<feature type="compositionally biased region" description="Acidic residues" evidence="1">
    <location>
        <begin position="922"/>
        <end position="952"/>
    </location>
</feature>
<accession>A0A9Q5HRU6</accession>
<proteinExistence type="predicted"/>
<feature type="compositionally biased region" description="Basic residues" evidence="1">
    <location>
        <begin position="1074"/>
        <end position="1088"/>
    </location>
</feature>